<sequence>MIDLNVLKLVRNYLTNCESKFKGTSNQDVPFFVSCPGATRRIAYSRLKSLSLF</sequence>
<evidence type="ECO:0000313" key="2">
    <source>
        <dbReference type="Proteomes" id="UP000308196"/>
    </source>
</evidence>
<proteinExistence type="predicted"/>
<name>A0A4U9UQF7_9SPHI</name>
<dbReference type="AlphaFoldDB" id="A0A4U9UQF7"/>
<dbReference type="Proteomes" id="UP000308196">
    <property type="component" value="Chromosome"/>
</dbReference>
<dbReference type="STRING" id="1123265.GCA_000686625_04959"/>
<reference evidence="1 2" key="1">
    <citation type="submission" date="2019-05" db="EMBL/GenBank/DDBJ databases">
        <authorList>
            <consortium name="Pathogen Informatics"/>
        </authorList>
    </citation>
    <scope>NUCLEOTIDE SEQUENCE [LARGE SCALE GENOMIC DNA]</scope>
    <source>
        <strain evidence="1 2">NCTC11429</strain>
    </source>
</reference>
<organism evidence="1 2">
    <name type="scientific">Sphingobacterium thalpophilum</name>
    <dbReference type="NCBI Taxonomy" id="259"/>
    <lineage>
        <taxon>Bacteria</taxon>
        <taxon>Pseudomonadati</taxon>
        <taxon>Bacteroidota</taxon>
        <taxon>Sphingobacteriia</taxon>
        <taxon>Sphingobacteriales</taxon>
        <taxon>Sphingobacteriaceae</taxon>
        <taxon>Sphingobacterium</taxon>
    </lineage>
</organism>
<gene>
    <name evidence="1" type="ORF">NCTC11429_00955</name>
</gene>
<accession>A0A4U9UQF7</accession>
<evidence type="ECO:0000313" key="1">
    <source>
        <dbReference type="EMBL" id="VTR32084.1"/>
    </source>
</evidence>
<dbReference type="EMBL" id="LR590484">
    <property type="protein sequence ID" value="VTR32084.1"/>
    <property type="molecule type" value="Genomic_DNA"/>
</dbReference>
<dbReference type="KEGG" id="stha:NCTC11429_00955"/>
<protein>
    <submittedName>
        <fullName evidence="1">Uncharacterized protein</fullName>
    </submittedName>
</protein>